<dbReference type="PANTHER" id="PTHR43179:SF7">
    <property type="entry name" value="RHAMNOSYLTRANSFERASE WBBL"/>
    <property type="match status" value="1"/>
</dbReference>
<dbReference type="InterPro" id="IPR001173">
    <property type="entry name" value="Glyco_trans_2-like"/>
</dbReference>
<dbReference type="GO" id="GO:0016757">
    <property type="term" value="F:glycosyltransferase activity"/>
    <property type="evidence" value="ECO:0007669"/>
    <property type="project" value="UniProtKB-KW"/>
</dbReference>
<gene>
    <name evidence="2" type="ORF">UFOPK1495_00600</name>
    <name evidence="3" type="ORF">UFOPK1603_00447</name>
    <name evidence="4" type="ORF">UFOPK1711_01372</name>
    <name evidence="5" type="ORF">UFOPK2143_00357</name>
</gene>
<evidence type="ECO:0000313" key="3">
    <source>
        <dbReference type="EMBL" id="CAB4559436.1"/>
    </source>
</evidence>
<evidence type="ECO:0000259" key="1">
    <source>
        <dbReference type="Pfam" id="PF00535"/>
    </source>
</evidence>
<protein>
    <submittedName>
        <fullName evidence="4">Unannotated protein</fullName>
    </submittedName>
</protein>
<feature type="domain" description="Glycosyltransferase 2-like" evidence="1">
    <location>
        <begin position="6"/>
        <end position="115"/>
    </location>
</feature>
<evidence type="ECO:0000313" key="5">
    <source>
        <dbReference type="EMBL" id="CAB4637821.1"/>
    </source>
</evidence>
<dbReference type="SUPFAM" id="SSF53448">
    <property type="entry name" value="Nucleotide-diphospho-sugar transferases"/>
    <property type="match status" value="2"/>
</dbReference>
<dbReference type="EMBL" id="CAEZVV010000011">
    <property type="protein sequence ID" value="CAB4637821.1"/>
    <property type="molecule type" value="Genomic_DNA"/>
</dbReference>
<dbReference type="AlphaFoldDB" id="A0A6J6F827"/>
<dbReference type="CDD" id="cd04184">
    <property type="entry name" value="GT2_RfbC_Mx_like"/>
    <property type="match status" value="1"/>
</dbReference>
<evidence type="ECO:0000313" key="2">
    <source>
        <dbReference type="EMBL" id="CAB4547250.1"/>
    </source>
</evidence>
<dbReference type="Pfam" id="PF13641">
    <property type="entry name" value="Glyco_tranf_2_3"/>
    <property type="match status" value="1"/>
</dbReference>
<organism evidence="4">
    <name type="scientific">freshwater metagenome</name>
    <dbReference type="NCBI Taxonomy" id="449393"/>
    <lineage>
        <taxon>unclassified sequences</taxon>
        <taxon>metagenomes</taxon>
        <taxon>ecological metagenomes</taxon>
    </lineage>
</organism>
<dbReference type="EMBL" id="CAEZSU010000048">
    <property type="protein sequence ID" value="CAB4547250.1"/>
    <property type="molecule type" value="Genomic_DNA"/>
</dbReference>
<dbReference type="InterPro" id="IPR029044">
    <property type="entry name" value="Nucleotide-diphossugar_trans"/>
</dbReference>
<name>A0A6J6F827_9ZZZZ</name>
<dbReference type="EMBL" id="CAEZTR010000093">
    <property type="protein sequence ID" value="CAB4583695.1"/>
    <property type="molecule type" value="Genomic_DNA"/>
</dbReference>
<sequence>MSPRFSVITPVFDPPAEVLRATIECILNQTFADWELHLVDDASPSPHVREVLNDYVGDPRIKVTFREHNGGIIASSNDALTTATGDFVVLLDHDDIIDLNSLELINDVLRADETIDYLYTDEDLIAFDGSRTQAFYKPDWSPERFRAQNYCCHLSVIRRSLAVDVGGFRPGFEGSQDYDLILRVTEKARRIHHLPKVLYHWRQLATSTAGDPTSKMYAYESGRRAIQEHCDRIGINAVVESLPLLGTYRVRRILKNHPLVSIIIPTRGTSGRVWGVERCFLIDAVQSILEKSTYENIEFVVVADTDTPPEAIRALERIAGDKLHLTWFDGEFNFSEKVNAGRVHANGDLLLLLNDDIEVISPDFIETMVGIVQEPDVGSVGAKLLFSDGTLQHAGHVYPGNPDHIFFKSHNTEFGPRGMLVVDREVVGSTAACLLVRADVYDEVGGFSPDFKSNFNDVDFALKLNRAGYRNVFTCHAELYHFESVSRDPVVTPEEHAMIQRRWKHELSNDPYFNPNLEPGRHDWSPRVGV</sequence>
<dbReference type="Gene3D" id="3.90.550.10">
    <property type="entry name" value="Spore Coat Polysaccharide Biosynthesis Protein SpsA, Chain A"/>
    <property type="match status" value="2"/>
</dbReference>
<dbReference type="PANTHER" id="PTHR43179">
    <property type="entry name" value="RHAMNOSYLTRANSFERASE WBBL"/>
    <property type="match status" value="1"/>
</dbReference>
<reference evidence="4" key="1">
    <citation type="submission" date="2020-05" db="EMBL/GenBank/DDBJ databases">
        <authorList>
            <person name="Chiriac C."/>
            <person name="Salcher M."/>
            <person name="Ghai R."/>
            <person name="Kavagutti S V."/>
        </authorList>
    </citation>
    <scope>NUCLEOTIDE SEQUENCE</scope>
</reference>
<evidence type="ECO:0000313" key="4">
    <source>
        <dbReference type="EMBL" id="CAB4583695.1"/>
    </source>
</evidence>
<proteinExistence type="predicted"/>
<dbReference type="EMBL" id="CAEZTG010000027">
    <property type="protein sequence ID" value="CAB4559436.1"/>
    <property type="molecule type" value="Genomic_DNA"/>
</dbReference>
<accession>A0A6J6F827</accession>
<dbReference type="Pfam" id="PF00535">
    <property type="entry name" value="Glycos_transf_2"/>
    <property type="match status" value="1"/>
</dbReference>